<organism evidence="1 2">
    <name type="scientific">Thalassobius vesicularis</name>
    <dbReference type="NCBI Taxonomy" id="1294297"/>
    <lineage>
        <taxon>Bacteria</taxon>
        <taxon>Pseudomonadati</taxon>
        <taxon>Pseudomonadota</taxon>
        <taxon>Alphaproteobacteria</taxon>
        <taxon>Rhodobacterales</taxon>
        <taxon>Roseobacteraceae</taxon>
        <taxon>Thalassovita</taxon>
    </lineage>
</organism>
<keyword evidence="2" id="KW-1185">Reference proteome</keyword>
<evidence type="ECO:0000313" key="2">
    <source>
        <dbReference type="Proteomes" id="UP000306113"/>
    </source>
</evidence>
<sequence length="177" mass="19137">MIRKFNSGSLWQEQRVFGSAHLSNPAEPADTALPTRSFAEGFGYVSTNASIVGTTPTDSLLRSWLGRAGFSVTAQPTLDEMIDELAADPDNTGIVFVEIESLGGITQTIEALLEIRKIAPAVTIVLLSEKATVSEFGTERLAICDATVKSPIGWKSLVEALEQAKTNNKIWQARRLS</sequence>
<dbReference type="RefSeq" id="WP_168733201.1">
    <property type="nucleotide sequence ID" value="NZ_SSMD01000005.1"/>
</dbReference>
<evidence type="ECO:0008006" key="3">
    <source>
        <dbReference type="Google" id="ProtNLM"/>
    </source>
</evidence>
<dbReference type="Proteomes" id="UP000306113">
    <property type="component" value="Unassembled WGS sequence"/>
</dbReference>
<protein>
    <recommendedName>
        <fullName evidence="3">Response regulator</fullName>
    </recommendedName>
</protein>
<dbReference type="Gene3D" id="3.40.50.2300">
    <property type="match status" value="1"/>
</dbReference>
<gene>
    <name evidence="1" type="ORF">E7681_12450</name>
</gene>
<evidence type="ECO:0000313" key="1">
    <source>
        <dbReference type="EMBL" id="THD73495.1"/>
    </source>
</evidence>
<comment type="caution">
    <text evidence="1">The sequence shown here is derived from an EMBL/GenBank/DDBJ whole genome shotgun (WGS) entry which is preliminary data.</text>
</comment>
<proteinExistence type="predicted"/>
<accession>A0A4S3M9F9</accession>
<name>A0A4S3M9F9_9RHOB</name>
<dbReference type="EMBL" id="SSMD01000005">
    <property type="protein sequence ID" value="THD73495.1"/>
    <property type="molecule type" value="Genomic_DNA"/>
</dbReference>
<dbReference type="AlphaFoldDB" id="A0A4S3M9F9"/>
<reference evidence="1 2" key="1">
    <citation type="submission" date="2019-04" db="EMBL/GenBank/DDBJ databases">
        <title>Draft genome sequence of Youngimonas vesicularis.</title>
        <authorList>
            <person name="Hameed A."/>
        </authorList>
    </citation>
    <scope>NUCLEOTIDE SEQUENCE [LARGE SCALE GENOMIC DNA]</scope>
    <source>
        <strain evidence="1 2">CC-AMW-E</strain>
    </source>
</reference>